<evidence type="ECO:0000313" key="2">
    <source>
        <dbReference type="EMBL" id="OMJ94400.1"/>
    </source>
</evidence>
<evidence type="ECO:0000256" key="1">
    <source>
        <dbReference type="SAM" id="Coils"/>
    </source>
</evidence>
<dbReference type="EMBL" id="MPUH01000027">
    <property type="protein sequence ID" value="OMJ94400.1"/>
    <property type="molecule type" value="Genomic_DNA"/>
</dbReference>
<evidence type="ECO:0000313" key="3">
    <source>
        <dbReference type="Proteomes" id="UP000187209"/>
    </source>
</evidence>
<reference evidence="2 3" key="1">
    <citation type="submission" date="2016-11" db="EMBL/GenBank/DDBJ databases">
        <title>The macronuclear genome of Stentor coeruleus: a giant cell with tiny introns.</title>
        <authorList>
            <person name="Slabodnick M."/>
            <person name="Ruby J.G."/>
            <person name="Reiff S.B."/>
            <person name="Swart E.C."/>
            <person name="Gosai S."/>
            <person name="Prabakaran S."/>
            <person name="Witkowska E."/>
            <person name="Larue G.E."/>
            <person name="Fisher S."/>
            <person name="Freeman R.M."/>
            <person name="Gunawardena J."/>
            <person name="Chu W."/>
            <person name="Stover N.A."/>
            <person name="Gregory B.D."/>
            <person name="Nowacki M."/>
            <person name="Derisi J."/>
            <person name="Roy S.W."/>
            <person name="Marshall W.F."/>
            <person name="Sood P."/>
        </authorList>
    </citation>
    <scope>NUCLEOTIDE SEQUENCE [LARGE SCALE GENOMIC DNA]</scope>
    <source>
        <strain evidence="2">WM001</strain>
    </source>
</reference>
<dbReference type="AlphaFoldDB" id="A0A1R2CZK3"/>
<sequence>MDSTDKDHMMRTNQYYIAQLSSMEIKISELKAQLHAKDFEIDYLNSKVSPSKAAHDKGLEAHELKLQLSAALKENELLKKQIDETEDISIIKSQLEHAVHMKDLFEQKYRELNLQVKVSEKSLSLESDKDQTIQRLKKEIEFEKSLKNQFKEKHDYLANENANLKQELINKNKQVQDFKRKLFKSCQIENENKVLNSFSVITPNLLLRTNSNSRKNSPDVKNSKELTLKKNIQYQQSPKLNLTTEIRKPKIVSISLESSLLRQDLN</sequence>
<dbReference type="Proteomes" id="UP000187209">
    <property type="component" value="Unassembled WGS sequence"/>
</dbReference>
<organism evidence="2 3">
    <name type="scientific">Stentor coeruleus</name>
    <dbReference type="NCBI Taxonomy" id="5963"/>
    <lineage>
        <taxon>Eukaryota</taxon>
        <taxon>Sar</taxon>
        <taxon>Alveolata</taxon>
        <taxon>Ciliophora</taxon>
        <taxon>Postciliodesmatophora</taxon>
        <taxon>Heterotrichea</taxon>
        <taxon>Heterotrichida</taxon>
        <taxon>Stentoridae</taxon>
        <taxon>Stentor</taxon>
    </lineage>
</organism>
<proteinExistence type="predicted"/>
<feature type="coiled-coil region" evidence="1">
    <location>
        <begin position="61"/>
        <end position="88"/>
    </location>
</feature>
<keyword evidence="3" id="KW-1185">Reference proteome</keyword>
<name>A0A1R2CZK3_9CILI</name>
<gene>
    <name evidence="2" type="ORF">SteCoe_2453</name>
</gene>
<keyword evidence="1" id="KW-0175">Coiled coil</keyword>
<feature type="coiled-coil region" evidence="1">
    <location>
        <begin position="133"/>
        <end position="181"/>
    </location>
</feature>
<accession>A0A1R2CZK3</accession>
<comment type="caution">
    <text evidence="2">The sequence shown here is derived from an EMBL/GenBank/DDBJ whole genome shotgun (WGS) entry which is preliminary data.</text>
</comment>
<protein>
    <submittedName>
        <fullName evidence="2">Uncharacterized protein</fullName>
    </submittedName>
</protein>